<organism evidence="2 3">
    <name type="scientific">Flavivirga aquatica</name>
    <dbReference type="NCBI Taxonomy" id="1849968"/>
    <lineage>
        <taxon>Bacteria</taxon>
        <taxon>Pseudomonadati</taxon>
        <taxon>Bacteroidota</taxon>
        <taxon>Flavobacteriia</taxon>
        <taxon>Flavobacteriales</taxon>
        <taxon>Flavobacteriaceae</taxon>
        <taxon>Flavivirga</taxon>
    </lineage>
</organism>
<dbReference type="PANTHER" id="PTHR35604:SF2">
    <property type="entry name" value="TRANSPOSASE INSH FOR INSERTION SEQUENCE ELEMENT IS5A-RELATED"/>
    <property type="match status" value="1"/>
</dbReference>
<reference evidence="2 3" key="1">
    <citation type="submission" date="2016-05" db="EMBL/GenBank/DDBJ databases">
        <title>Draft Genome Sequence of Algibacter sp. Strain SK-16 Isolated from the Surface Water of Aburatsubo Inlet.</title>
        <authorList>
            <person name="Wong S.-K."/>
            <person name="Yoshizawa S."/>
            <person name="Nakajima Y."/>
            <person name="Ogura Y."/>
            <person name="Tetsuya H."/>
            <person name="Hamasaki K."/>
        </authorList>
    </citation>
    <scope>NUCLEOTIDE SEQUENCE [LARGE SCALE GENOMIC DNA]</scope>
    <source>
        <strain evidence="2 3">SK-16</strain>
    </source>
</reference>
<gene>
    <name evidence="2" type="ORF">A8C32_16555</name>
</gene>
<dbReference type="PANTHER" id="PTHR35604">
    <property type="entry name" value="TRANSPOSASE INSH FOR INSERTION SEQUENCE ELEMENT IS5A-RELATED"/>
    <property type="match status" value="1"/>
</dbReference>
<comment type="caution">
    <text evidence="2">The sequence shown here is derived from an EMBL/GenBank/DDBJ whole genome shotgun (WGS) entry which is preliminary data.</text>
</comment>
<dbReference type="Proteomes" id="UP000095713">
    <property type="component" value="Unassembled WGS sequence"/>
</dbReference>
<feature type="domain" description="Transposase InsH N-terminal" evidence="1">
    <location>
        <begin position="20"/>
        <end position="109"/>
    </location>
</feature>
<keyword evidence="3" id="KW-1185">Reference proteome</keyword>
<evidence type="ECO:0000259" key="1">
    <source>
        <dbReference type="Pfam" id="PF05598"/>
    </source>
</evidence>
<dbReference type="EMBL" id="MDJD01000044">
    <property type="protein sequence ID" value="OEK07715.1"/>
    <property type="molecule type" value="Genomic_DNA"/>
</dbReference>
<name>A0A1E5T8J9_9FLAO</name>
<dbReference type="Pfam" id="PF05598">
    <property type="entry name" value="DUF772"/>
    <property type="match status" value="1"/>
</dbReference>
<dbReference type="OrthoDB" id="1121830at2"/>
<accession>A0A1E5T8J9</accession>
<dbReference type="AlphaFoldDB" id="A0A1E5T8J9"/>
<protein>
    <recommendedName>
        <fullName evidence="1">Transposase InsH N-terminal domain-containing protein</fullName>
    </recommendedName>
</protein>
<sequence length="117" mass="13917">MIVQQESLRLSEYSSLYDLIVPNTNLLRRINDLIDFNFIYEELQSKYSQTLGRKTESPIRLFKYLLLKVIYTISDVDVVERSRYDMSFKYFLEMLPEEDVIDSSTLTKLSQTTFEGY</sequence>
<evidence type="ECO:0000313" key="2">
    <source>
        <dbReference type="EMBL" id="OEK07715.1"/>
    </source>
</evidence>
<proteinExistence type="predicted"/>
<dbReference type="InterPro" id="IPR008490">
    <property type="entry name" value="Transposase_InsH_N"/>
</dbReference>
<evidence type="ECO:0000313" key="3">
    <source>
        <dbReference type="Proteomes" id="UP000095713"/>
    </source>
</evidence>